<feature type="transmembrane region" description="Helical" evidence="13">
    <location>
        <begin position="493"/>
        <end position="514"/>
    </location>
</feature>
<dbReference type="InterPro" id="IPR023311">
    <property type="entry name" value="Methusela_ecto_dom_2"/>
</dbReference>
<dbReference type="Gene3D" id="1.20.1070.10">
    <property type="entry name" value="Rhodopsin 7-helix transmembrane proteins"/>
    <property type="match status" value="1"/>
</dbReference>
<keyword evidence="3" id="KW-1003">Cell membrane</keyword>
<dbReference type="InterPro" id="IPR051384">
    <property type="entry name" value="Mth_GPCR"/>
</dbReference>
<gene>
    <name evidence="16" type="primary">Dsim\GD22291</name>
    <name evidence="16" type="ORF">Dsimw501_GD22291</name>
</gene>
<evidence type="ECO:0000256" key="3">
    <source>
        <dbReference type="ARBA" id="ARBA00022475"/>
    </source>
</evidence>
<keyword evidence="6 13" id="KW-1133">Transmembrane helix</keyword>
<evidence type="ECO:0000256" key="13">
    <source>
        <dbReference type="SAM" id="Phobius"/>
    </source>
</evidence>
<dbReference type="GO" id="GO:0007166">
    <property type="term" value="P:cell surface receptor signaling pathway"/>
    <property type="evidence" value="ECO:0007669"/>
    <property type="project" value="InterPro"/>
</dbReference>
<dbReference type="Bgee" id="FBgn0193699">
    <property type="expression patterns" value="Expressed in male reproductive system and 3 other cell types or tissues"/>
</dbReference>
<evidence type="ECO:0000256" key="2">
    <source>
        <dbReference type="ARBA" id="ARBA00008979"/>
    </source>
</evidence>
<feature type="signal peptide" evidence="14">
    <location>
        <begin position="1"/>
        <end position="20"/>
    </location>
</feature>
<keyword evidence="10" id="KW-0675">Receptor</keyword>
<evidence type="ECO:0000256" key="14">
    <source>
        <dbReference type="SAM" id="SignalP"/>
    </source>
</evidence>
<evidence type="ECO:0000256" key="6">
    <source>
        <dbReference type="ARBA" id="ARBA00022989"/>
    </source>
</evidence>
<proteinExistence type="inferred from homology"/>
<dbReference type="InterPro" id="IPR036272">
    <property type="entry name" value="Methuselah_N_sf"/>
</dbReference>
<evidence type="ECO:0000256" key="11">
    <source>
        <dbReference type="ARBA" id="ARBA00023180"/>
    </source>
</evidence>
<evidence type="ECO:0000256" key="5">
    <source>
        <dbReference type="ARBA" id="ARBA00022729"/>
    </source>
</evidence>
<feature type="domain" description="G-protein coupled receptors family 2 profile 2" evidence="15">
    <location>
        <begin position="383"/>
        <end position="655"/>
    </location>
</feature>
<sequence>MHIGLSLVCLILSGISKVLAVQLCCPANSLLFKYSRSADNAEIFQCASAASNISELPDLAQVIGKLIAPMGLGLEEATNNDSGHHRFALSKCQNFSSLSISDLGERTLNLRNNSCIGLLNRRLIVLSCEFEKNVPSQSVGFVNKCCPQGFIYVSENNTCKPGESDFFVYTSIISSPIIFFDNTLNCSDHRALVEYTVSSGKVHFHNNSLIWKDGSNSLPSSKFCIEAIHDSGDADLDGGAFPEQKFLVRACQETKICQKIPCIRRCCAEGEMYAKGNFSTYCKTDGTDFKFEGFQNLNINANFSKPSDFGIVHGLQCPKFRLDPDNFPDDSHTINASNGSLIIHNTFKTYTNTQYCVERVRPNQKLYTFLCFDNKVVTGDRIRFKMYPIGLLISCCFYALTLIVYISIAKLRNLPGKILICLVSSLFAAYLGIALGQLRPTSNDDICFLSGFFVYFCLMAAFSWMNITSFDIWKTFGSTKIKSCEKSDLRRQFIWYSCYGWGLPTLLTAITIAFTKSDILPDAVRPNFGHGRCWFTYDSFGSASLLFFSGPVGILFIINLVLFVLTMKYCNKVKNEIYKMQSLNSDKPVLKRRFFQDKTRFVMNTKLCFVMGITWLLEIVSILFYDHKKTFFWTISDSFNVLLGIFVFIIFVFKRRIYNEIMFKFGLQSNPSSLSTRTRAGLTKSCAPTSTAMTTLRHSPGSCEFKRQTSTRPENEVML</sequence>
<feature type="transmembrane region" description="Helical" evidence="13">
    <location>
        <begin position="545"/>
        <end position="565"/>
    </location>
</feature>
<name>A0A0J9QZV4_DROSI</name>
<dbReference type="Proteomes" id="UP000035880">
    <property type="component" value="Chromosome 2L"/>
</dbReference>
<dbReference type="OrthoDB" id="6134459at2759"/>
<dbReference type="Pfam" id="PF06652">
    <property type="entry name" value="Methuselah_N"/>
    <property type="match status" value="1"/>
</dbReference>
<dbReference type="PANTHER" id="PTHR47154">
    <property type="entry name" value="G-PROTEIN COUPLED RECEPTOR MTH-RELATED"/>
    <property type="match status" value="1"/>
</dbReference>
<dbReference type="PROSITE" id="PS50261">
    <property type="entry name" value="G_PROTEIN_RECEP_F2_4"/>
    <property type="match status" value="1"/>
</dbReference>
<evidence type="ECO:0000256" key="1">
    <source>
        <dbReference type="ARBA" id="ARBA00004651"/>
    </source>
</evidence>
<dbReference type="AlphaFoldDB" id="A0A0J9QZV4"/>
<keyword evidence="12" id="KW-0807">Transducer</keyword>
<organism evidence="16">
    <name type="scientific">Drosophila simulans</name>
    <name type="common">Fruit fly</name>
    <dbReference type="NCBI Taxonomy" id="7240"/>
    <lineage>
        <taxon>Eukaryota</taxon>
        <taxon>Metazoa</taxon>
        <taxon>Ecdysozoa</taxon>
        <taxon>Arthropoda</taxon>
        <taxon>Hexapoda</taxon>
        <taxon>Insecta</taxon>
        <taxon>Pterygota</taxon>
        <taxon>Neoptera</taxon>
        <taxon>Endopterygota</taxon>
        <taxon>Diptera</taxon>
        <taxon>Brachycera</taxon>
        <taxon>Muscomorpha</taxon>
        <taxon>Ephydroidea</taxon>
        <taxon>Drosophilidae</taxon>
        <taxon>Drosophila</taxon>
        <taxon>Sophophora</taxon>
    </lineage>
</organism>
<comment type="subcellular location">
    <subcellularLocation>
        <location evidence="1">Cell membrane</location>
        <topology evidence="1">Multi-pass membrane protein</topology>
    </subcellularLocation>
</comment>
<evidence type="ECO:0000256" key="4">
    <source>
        <dbReference type="ARBA" id="ARBA00022692"/>
    </source>
</evidence>
<dbReference type="CDD" id="cd15039">
    <property type="entry name" value="7tmB3_Methuselah-like"/>
    <property type="match status" value="1"/>
</dbReference>
<dbReference type="InterPro" id="IPR010596">
    <property type="entry name" value="Methuselah_N_dom"/>
</dbReference>
<dbReference type="SUPFAM" id="SSF63877">
    <property type="entry name" value="Methuselah ectodomain"/>
    <property type="match status" value="1"/>
</dbReference>
<evidence type="ECO:0000259" key="15">
    <source>
        <dbReference type="PROSITE" id="PS50261"/>
    </source>
</evidence>
<keyword evidence="8 13" id="KW-0472">Membrane</keyword>
<keyword evidence="5 14" id="KW-0732">Signal</keyword>
<evidence type="ECO:0000256" key="10">
    <source>
        <dbReference type="ARBA" id="ARBA00023170"/>
    </source>
</evidence>
<reference evidence="16" key="3">
    <citation type="submission" date="2015-04" db="EMBL/GenBank/DDBJ databases">
        <authorList>
            <consortium name="FlyBase"/>
        </authorList>
    </citation>
    <scope>NUCLEOTIDE SEQUENCE</scope>
    <source>
        <strain evidence="16">W501</strain>
    </source>
</reference>
<dbReference type="FunFam" id="1.20.1070.10:FF:000494">
    <property type="entry name" value="Methuselah-like 15, isoform C"/>
    <property type="match status" value="1"/>
</dbReference>
<keyword evidence="7" id="KW-0297">G-protein coupled receptor</keyword>
<dbReference type="GO" id="GO:0008528">
    <property type="term" value="F:G protein-coupled peptide receptor activity"/>
    <property type="evidence" value="ECO:0007669"/>
    <property type="project" value="TreeGrafter"/>
</dbReference>
<dbReference type="InterPro" id="IPR000832">
    <property type="entry name" value="GPCR_2_secretin-like"/>
</dbReference>
<feature type="transmembrane region" description="Helical" evidence="13">
    <location>
        <begin position="631"/>
        <end position="653"/>
    </location>
</feature>
<evidence type="ECO:0000313" key="16">
    <source>
        <dbReference type="EMBL" id="KMY89441.1"/>
    </source>
</evidence>
<keyword evidence="9" id="KW-1015">Disulfide bond</keyword>
<dbReference type="EMBL" id="CM002910">
    <property type="protein sequence ID" value="KMY89441.1"/>
    <property type="molecule type" value="Genomic_DNA"/>
</dbReference>
<feature type="transmembrane region" description="Helical" evidence="13">
    <location>
        <begin position="386"/>
        <end position="406"/>
    </location>
</feature>
<evidence type="ECO:0000256" key="8">
    <source>
        <dbReference type="ARBA" id="ARBA00023136"/>
    </source>
</evidence>
<dbReference type="Pfam" id="PF00002">
    <property type="entry name" value="7tm_2"/>
    <property type="match status" value="1"/>
</dbReference>
<feature type="chain" id="PRO_5005321207" evidence="14">
    <location>
        <begin position="21"/>
        <end position="719"/>
    </location>
</feature>
<keyword evidence="11" id="KW-0325">Glycoprotein</keyword>
<reference evidence="16" key="2">
    <citation type="submission" date="2014-06" db="EMBL/GenBank/DDBJ databases">
        <authorList>
            <person name="Hu T."/>
            <person name="Eisen M.B."/>
            <person name="Thornton K.R."/>
            <person name="Andolfatto P."/>
        </authorList>
    </citation>
    <scope>NUCLEOTIDE SEQUENCE</scope>
    <source>
        <strain evidence="16">W501</strain>
    </source>
</reference>
<accession>A0A0J9QZV4</accession>
<dbReference type="GO" id="GO:0005886">
    <property type="term" value="C:plasma membrane"/>
    <property type="evidence" value="ECO:0007669"/>
    <property type="project" value="UniProtKB-SubCell"/>
</dbReference>
<feature type="transmembrane region" description="Helical" evidence="13">
    <location>
        <begin position="601"/>
        <end position="625"/>
    </location>
</feature>
<dbReference type="KEGG" id="dsi:Dsimw501_GD22291"/>
<evidence type="ECO:0000256" key="9">
    <source>
        <dbReference type="ARBA" id="ARBA00023157"/>
    </source>
</evidence>
<reference evidence="16" key="1">
    <citation type="journal article" date="2013" name="Genome Res.">
        <title>A second-generation assembly of the Drosophila simulans genome provides new insights into patterns of lineage-specific divergence.</title>
        <authorList>
            <person name="Hu T.T."/>
            <person name="Eisen M.B."/>
            <person name="Thornton K.R."/>
            <person name="Andolfatto P."/>
        </authorList>
    </citation>
    <scope>NUCLEOTIDE SEQUENCE [LARGE SCALE GENOMIC DNA]</scope>
    <source>
        <strain evidence="16">W501</strain>
    </source>
</reference>
<evidence type="ECO:0000256" key="12">
    <source>
        <dbReference type="ARBA" id="ARBA00023224"/>
    </source>
</evidence>
<evidence type="ECO:0000256" key="7">
    <source>
        <dbReference type="ARBA" id="ARBA00023040"/>
    </source>
</evidence>
<dbReference type="Gene3D" id="2.170.180.11">
    <property type="entry name" value="Methuselah ectodomain, domain 2"/>
    <property type="match status" value="1"/>
</dbReference>
<dbReference type="FunFam" id="2.170.180.11:FF:000002">
    <property type="entry name" value="Methuselah-like 15, isoform C"/>
    <property type="match status" value="1"/>
</dbReference>
<protein>
    <submittedName>
        <fullName evidence="16">Uncharacterized protein, isoform C</fullName>
    </submittedName>
</protein>
<feature type="transmembrane region" description="Helical" evidence="13">
    <location>
        <begin position="418"/>
        <end position="436"/>
    </location>
</feature>
<keyword evidence="4 13" id="KW-0812">Transmembrane</keyword>
<dbReference type="InterPro" id="IPR017981">
    <property type="entry name" value="GPCR_2-like_7TM"/>
</dbReference>
<feature type="transmembrane region" description="Helical" evidence="13">
    <location>
        <begin position="448"/>
        <end position="473"/>
    </location>
</feature>
<dbReference type="PANTHER" id="PTHR47154:SF2">
    <property type="entry name" value="G-PROTEIN COUPLED RECEPTOR MTH-RELATED"/>
    <property type="match status" value="1"/>
</dbReference>
<comment type="similarity">
    <text evidence="2">Belongs to the G-protein coupled receptor 2 family. Mth subfamily.</text>
</comment>